<evidence type="ECO:0000259" key="7">
    <source>
        <dbReference type="Pfam" id="PF00520"/>
    </source>
</evidence>
<keyword evidence="3" id="KW-0677">Repeat</keyword>
<evidence type="ECO:0000313" key="9">
    <source>
        <dbReference type="WBParaSite" id="MBELARI_LOCUS14299"/>
    </source>
</evidence>
<dbReference type="Proteomes" id="UP000887575">
    <property type="component" value="Unassembled WGS sequence"/>
</dbReference>
<accession>A0AAF3EJV0</accession>
<proteinExistence type="predicted"/>
<evidence type="ECO:0000313" key="8">
    <source>
        <dbReference type="Proteomes" id="UP000887575"/>
    </source>
</evidence>
<keyword evidence="2 6" id="KW-0812">Transmembrane</keyword>
<comment type="subcellular location">
    <subcellularLocation>
        <location evidence="1">Membrane</location>
        <topology evidence="1">Multi-pass membrane protein</topology>
    </subcellularLocation>
</comment>
<keyword evidence="5 6" id="KW-0472">Membrane</keyword>
<feature type="transmembrane region" description="Helical" evidence="6">
    <location>
        <begin position="108"/>
        <end position="129"/>
    </location>
</feature>
<evidence type="ECO:0000256" key="1">
    <source>
        <dbReference type="ARBA" id="ARBA00004141"/>
    </source>
</evidence>
<evidence type="ECO:0000256" key="3">
    <source>
        <dbReference type="ARBA" id="ARBA00022737"/>
    </source>
</evidence>
<evidence type="ECO:0000256" key="4">
    <source>
        <dbReference type="ARBA" id="ARBA00022989"/>
    </source>
</evidence>
<keyword evidence="8" id="KW-1185">Reference proteome</keyword>
<evidence type="ECO:0000256" key="2">
    <source>
        <dbReference type="ARBA" id="ARBA00022692"/>
    </source>
</evidence>
<dbReference type="InterPro" id="IPR005821">
    <property type="entry name" value="Ion_trans_dom"/>
</dbReference>
<dbReference type="GO" id="GO:0098703">
    <property type="term" value="P:calcium ion import across plasma membrane"/>
    <property type="evidence" value="ECO:0007669"/>
    <property type="project" value="TreeGrafter"/>
</dbReference>
<dbReference type="PANTHER" id="PTHR10582:SF30">
    <property type="entry name" value="ION TRANSPORT DOMAIN-CONTAINING PROTEIN"/>
    <property type="match status" value="1"/>
</dbReference>
<keyword evidence="4 6" id="KW-1133">Transmembrane helix</keyword>
<dbReference type="GO" id="GO:0005262">
    <property type="term" value="F:calcium channel activity"/>
    <property type="evidence" value="ECO:0007669"/>
    <property type="project" value="TreeGrafter"/>
</dbReference>
<dbReference type="WBParaSite" id="MBELARI_LOCUS14299">
    <property type="protein sequence ID" value="MBELARI_LOCUS14299"/>
    <property type="gene ID" value="MBELARI_LOCUS14299"/>
</dbReference>
<dbReference type="AlphaFoldDB" id="A0AAF3EJV0"/>
<evidence type="ECO:0000256" key="6">
    <source>
        <dbReference type="SAM" id="Phobius"/>
    </source>
</evidence>
<sequence>MIYTIIRTDIFRFVSIYLIFLFGFSQAFFVTFKSCELYSNQQIENGIINPANISHQLWTDLDGILHPTGEGFDNILASPQESFVRTFIMTTGEFMSLYQELASCPNPIMIVIGKICFITFELLVFLLLFNMLIAMLNRTYHTIFSTKKEYKRQWAQVILSLEMSLPPQERLIHLLKYSRPIGTNKQKRSYVVNKKMNEENMEAFEKRALDEKQKQIAEEKRFLYKRRMKDLDIKDASLRPLTSLIRPMTSYLANIRPKTRSTSPYQDIT</sequence>
<organism evidence="8 9">
    <name type="scientific">Mesorhabditis belari</name>
    <dbReference type="NCBI Taxonomy" id="2138241"/>
    <lineage>
        <taxon>Eukaryota</taxon>
        <taxon>Metazoa</taxon>
        <taxon>Ecdysozoa</taxon>
        <taxon>Nematoda</taxon>
        <taxon>Chromadorea</taxon>
        <taxon>Rhabditida</taxon>
        <taxon>Rhabditina</taxon>
        <taxon>Rhabditomorpha</taxon>
        <taxon>Rhabditoidea</taxon>
        <taxon>Rhabditidae</taxon>
        <taxon>Mesorhabditinae</taxon>
        <taxon>Mesorhabditis</taxon>
    </lineage>
</organism>
<evidence type="ECO:0000256" key="5">
    <source>
        <dbReference type="ARBA" id="ARBA00023136"/>
    </source>
</evidence>
<name>A0AAF3EJV0_9BILA</name>
<dbReference type="GO" id="GO:0005886">
    <property type="term" value="C:plasma membrane"/>
    <property type="evidence" value="ECO:0007669"/>
    <property type="project" value="TreeGrafter"/>
</dbReference>
<dbReference type="Gene3D" id="1.10.287.70">
    <property type="match status" value="1"/>
</dbReference>
<reference evidence="9" key="1">
    <citation type="submission" date="2024-02" db="UniProtKB">
        <authorList>
            <consortium name="WormBaseParasite"/>
        </authorList>
    </citation>
    <scope>IDENTIFICATION</scope>
</reference>
<protein>
    <recommendedName>
        <fullName evidence="7">Ion transport domain-containing protein</fullName>
    </recommendedName>
</protein>
<dbReference type="Pfam" id="PF00520">
    <property type="entry name" value="Ion_trans"/>
    <property type="match status" value="1"/>
</dbReference>
<feature type="transmembrane region" description="Helical" evidence="6">
    <location>
        <begin position="12"/>
        <end position="32"/>
    </location>
</feature>
<dbReference type="InterPro" id="IPR024862">
    <property type="entry name" value="TRPV"/>
</dbReference>
<feature type="domain" description="Ion transport" evidence="7">
    <location>
        <begin position="6"/>
        <end position="143"/>
    </location>
</feature>
<dbReference type="PANTHER" id="PTHR10582">
    <property type="entry name" value="TRANSIENT RECEPTOR POTENTIAL ION CHANNEL PROTEIN"/>
    <property type="match status" value="1"/>
</dbReference>